<name>A0A1G8L6A4_9FIRM</name>
<organism evidence="1 2">
    <name type="scientific">Desulfosporosinus hippei DSM 8344</name>
    <dbReference type="NCBI Taxonomy" id="1121419"/>
    <lineage>
        <taxon>Bacteria</taxon>
        <taxon>Bacillati</taxon>
        <taxon>Bacillota</taxon>
        <taxon>Clostridia</taxon>
        <taxon>Eubacteriales</taxon>
        <taxon>Desulfitobacteriaceae</taxon>
        <taxon>Desulfosporosinus</taxon>
    </lineage>
</organism>
<protein>
    <submittedName>
        <fullName evidence="1">Uncharacterized protein</fullName>
    </submittedName>
</protein>
<sequence>MRPVFERLHALEIPAAGMKNDEVAIQSTECPETEVFRRAAEIRREWGIEPEISPEISDVVQLETEPASSNKRDLVEQLEGHTIPLVRRLGRNTPSQVKFRDKIIHPHTVSDILTSVLEELLVLRPDIINKLDSLYPCRKQRFSYDSSIFPDNVKLEKLSNGMYVFSTSNVVRTIRMTYSILDLCRYKKEELQMIFCTA</sequence>
<reference evidence="2" key="1">
    <citation type="submission" date="2016-10" db="EMBL/GenBank/DDBJ databases">
        <authorList>
            <person name="Varghese N."/>
            <person name="Submissions S."/>
        </authorList>
    </citation>
    <scope>NUCLEOTIDE SEQUENCE [LARGE SCALE GENOMIC DNA]</scope>
    <source>
        <strain evidence="2">DSM 8344</strain>
    </source>
</reference>
<dbReference type="STRING" id="1121419.SAMN05443529_14511"/>
<dbReference type="Proteomes" id="UP000198656">
    <property type="component" value="Unassembled WGS sequence"/>
</dbReference>
<dbReference type="RefSeq" id="WP_092335762.1">
    <property type="nucleotide sequence ID" value="NZ_FNCP01000045.1"/>
</dbReference>
<gene>
    <name evidence="1" type="ORF">SAMN05443529_14511</name>
</gene>
<proteinExistence type="predicted"/>
<dbReference type="EMBL" id="FNCP01000045">
    <property type="protein sequence ID" value="SDI51125.1"/>
    <property type="molecule type" value="Genomic_DNA"/>
</dbReference>
<dbReference type="AlphaFoldDB" id="A0A1G8L6A4"/>
<keyword evidence="2" id="KW-1185">Reference proteome</keyword>
<accession>A0A1G8L6A4</accession>
<evidence type="ECO:0000313" key="1">
    <source>
        <dbReference type="EMBL" id="SDI51125.1"/>
    </source>
</evidence>
<evidence type="ECO:0000313" key="2">
    <source>
        <dbReference type="Proteomes" id="UP000198656"/>
    </source>
</evidence>